<dbReference type="Pfam" id="PF00111">
    <property type="entry name" value="Fer2"/>
    <property type="match status" value="1"/>
</dbReference>
<gene>
    <name evidence="4" type="ordered locus">RHA1_ro04256</name>
</gene>
<dbReference type="Proteomes" id="UP000008710">
    <property type="component" value="Chromosome"/>
</dbReference>
<dbReference type="HOGENOM" id="CLU_417886_0_0_11"/>
<dbReference type="EC" id="1.14.12.7" evidence="4"/>
<dbReference type="eggNOG" id="COG3687">
    <property type="taxonomic scope" value="Bacteria"/>
</dbReference>
<dbReference type="CDD" id="cd06185">
    <property type="entry name" value="PDR_like"/>
    <property type="match status" value="1"/>
</dbReference>
<evidence type="ECO:0000256" key="1">
    <source>
        <dbReference type="SAM" id="MobiDB-lite"/>
    </source>
</evidence>
<feature type="compositionally biased region" description="Basic and acidic residues" evidence="1">
    <location>
        <begin position="219"/>
        <end position="233"/>
    </location>
</feature>
<dbReference type="Gene3D" id="3.10.20.30">
    <property type="match status" value="1"/>
</dbReference>
<feature type="domain" description="2Fe-2S ferredoxin-type" evidence="2">
    <location>
        <begin position="584"/>
        <end position="656"/>
    </location>
</feature>
<dbReference type="Gene3D" id="3.40.50.80">
    <property type="entry name" value="Nucleotide-binding domain of ferredoxin-NADP reductase (FNR) module"/>
    <property type="match status" value="1"/>
</dbReference>
<dbReference type="eggNOG" id="COG1018">
    <property type="taxonomic scope" value="Bacteria"/>
</dbReference>
<dbReference type="PROSITE" id="PS51384">
    <property type="entry name" value="FAD_FR"/>
    <property type="match status" value="1"/>
</dbReference>
<dbReference type="InterPro" id="IPR036010">
    <property type="entry name" value="2Fe-2S_ferredoxin-like_sf"/>
</dbReference>
<dbReference type="PANTHER" id="PTHR39456:SF1">
    <property type="entry name" value="METAL-DEPENDENT HYDROLASE"/>
    <property type="match status" value="1"/>
</dbReference>
<evidence type="ECO:0000313" key="5">
    <source>
        <dbReference type="Proteomes" id="UP000008710"/>
    </source>
</evidence>
<dbReference type="PROSITE" id="PS51085">
    <property type="entry name" value="2FE2S_FER_2"/>
    <property type="match status" value="1"/>
</dbReference>
<keyword evidence="4" id="KW-0560">Oxidoreductase</keyword>
<dbReference type="InterPro" id="IPR006058">
    <property type="entry name" value="2Fe2S_fd_BS"/>
</dbReference>
<dbReference type="KEGG" id="rha:RHA1_ro04256"/>
<dbReference type="InterPro" id="IPR001041">
    <property type="entry name" value="2Fe-2S_ferredoxin-type"/>
</dbReference>
<dbReference type="SUPFAM" id="SSF54292">
    <property type="entry name" value="2Fe-2S ferredoxin-like"/>
    <property type="match status" value="1"/>
</dbReference>
<feature type="region of interest" description="Disordered" evidence="1">
    <location>
        <begin position="191"/>
        <end position="233"/>
    </location>
</feature>
<dbReference type="InterPro" id="IPR016516">
    <property type="entry name" value="UCP07580"/>
</dbReference>
<dbReference type="PRINTS" id="PR00409">
    <property type="entry name" value="PHDIOXRDTASE"/>
</dbReference>
<dbReference type="InterPro" id="IPR039261">
    <property type="entry name" value="FNR_nucleotide-bd"/>
</dbReference>
<dbReference type="InterPro" id="IPR017927">
    <property type="entry name" value="FAD-bd_FR_type"/>
</dbReference>
<dbReference type="Pfam" id="PF10118">
    <property type="entry name" value="Metal_hydrol"/>
    <property type="match status" value="1"/>
</dbReference>
<dbReference type="CDD" id="cd00207">
    <property type="entry name" value="fer2"/>
    <property type="match status" value="1"/>
</dbReference>
<dbReference type="SUPFAM" id="SSF63380">
    <property type="entry name" value="Riboflavin synthase domain-like"/>
    <property type="match status" value="1"/>
</dbReference>
<name>Q0S8T9_RHOJR</name>
<dbReference type="Gene3D" id="2.40.30.10">
    <property type="entry name" value="Translation factors"/>
    <property type="match status" value="1"/>
</dbReference>
<dbReference type="GO" id="GO:0051537">
    <property type="term" value="F:2 iron, 2 sulfur cluster binding"/>
    <property type="evidence" value="ECO:0007669"/>
    <property type="project" value="InterPro"/>
</dbReference>
<dbReference type="SUPFAM" id="SSF52343">
    <property type="entry name" value="Ferredoxin reductase-like, C-terminal NADP-linked domain"/>
    <property type="match status" value="1"/>
</dbReference>
<feature type="domain" description="FAD-binding FR-type" evidence="3">
    <location>
        <begin position="354"/>
        <end position="458"/>
    </location>
</feature>
<dbReference type="EMBL" id="CP000431">
    <property type="protein sequence ID" value="ABG96047.1"/>
    <property type="molecule type" value="Genomic_DNA"/>
</dbReference>
<accession>Q0S8T9</accession>
<dbReference type="PROSITE" id="PS00197">
    <property type="entry name" value="2FE2S_FER_1"/>
    <property type="match status" value="1"/>
</dbReference>
<dbReference type="InterPro" id="IPR012675">
    <property type="entry name" value="Beta-grasp_dom_sf"/>
</dbReference>
<dbReference type="GO" id="GO:0018620">
    <property type="term" value="F:phthalate 4,5-dioxygenase activity"/>
    <property type="evidence" value="ECO:0007669"/>
    <property type="project" value="UniProtKB-EC"/>
</dbReference>
<evidence type="ECO:0000259" key="2">
    <source>
        <dbReference type="PROSITE" id="PS51085"/>
    </source>
</evidence>
<keyword evidence="4" id="KW-0223">Dioxygenase</keyword>
<evidence type="ECO:0000259" key="3">
    <source>
        <dbReference type="PROSITE" id="PS51384"/>
    </source>
</evidence>
<dbReference type="InterPro" id="IPR017938">
    <property type="entry name" value="Riboflavin_synthase-like_b-brl"/>
</dbReference>
<proteinExistence type="predicted"/>
<reference evidence="5" key="1">
    <citation type="journal article" date="2006" name="Proc. Natl. Acad. Sci. U.S.A.">
        <title>The complete genome of Rhodococcus sp. RHA1 provides insights into a catabolic powerhouse.</title>
        <authorList>
            <person name="McLeod M.P."/>
            <person name="Warren R.L."/>
            <person name="Hsiao W.W.L."/>
            <person name="Araki N."/>
            <person name="Myhre M."/>
            <person name="Fernandes C."/>
            <person name="Miyazawa D."/>
            <person name="Wong W."/>
            <person name="Lillquist A.L."/>
            <person name="Wang D."/>
            <person name="Dosanjh M."/>
            <person name="Hara H."/>
            <person name="Petrescu A."/>
            <person name="Morin R.D."/>
            <person name="Yang G."/>
            <person name="Stott J.M."/>
            <person name="Schein J.E."/>
            <person name="Shin H."/>
            <person name="Smailus D."/>
            <person name="Siddiqui A.S."/>
            <person name="Marra M.A."/>
            <person name="Jones S.J.M."/>
            <person name="Holt R."/>
            <person name="Brinkman F.S.L."/>
            <person name="Miyauchi K."/>
            <person name="Fukuda M."/>
            <person name="Davies J.E."/>
            <person name="Mohn W.W."/>
            <person name="Eltis L.D."/>
        </authorList>
    </citation>
    <scope>NUCLEOTIDE SEQUENCE [LARGE SCALE GENOMIC DNA]</scope>
    <source>
        <strain evidence="5">RHA1</strain>
    </source>
</reference>
<evidence type="ECO:0000313" key="4">
    <source>
        <dbReference type="EMBL" id="ABG96047.1"/>
    </source>
</evidence>
<protein>
    <submittedName>
        <fullName evidence="4">Probable phthalate 4,5-dioxygenase</fullName>
        <ecNumber evidence="4">1.14.12.7</ecNumber>
    </submittedName>
</protein>
<sequence>MALRNGKKVDAIDVDPGDVTLQARNVKFDWSRTPLHWIPGEPIASHTLSAINLILPEGERWFCATFTEALPLINDDRLRADVRGFIGQEAMHAETHNVVLYEFLDAHDVDPRPFVLQSEFLMRKVLGRREMGSARAQRQQLVERLAFIGAIEHMTAFLGDWILNARLEDFDADPSMTDLYRWHGAEEVEHRSRSRRRHALRGGVLPPQPRDAGVVSRVSRGDDARAEVHRARRPDHARPRLLLAVDRAVRGDAPGFPARAVEPVPGCAPIPEPPVLAAGRGRHGAGDRLPGQVACREGGGVVTPTYPAPTSVPGDLWGKRQRDPLLRAVAGVTTAYMRSLRFLYRTDLTPPVSDGSRRMLVCERRVVAHDENVVSLTLAAPNGGELDRWRPGAHLDLELPSGRRRQYSLCGDPADSRAYTIAVRRLPDGGGGSLEVHDTLHPGASVKVRGPYNAFPLALPGHGSTADGLHFVAGGIGITPILPMVRLAHRLDLDWSMAYTGRNRESLPFLDQLAEFGDRVSVRTDDDGGIPTAAELLGAVTDTSAVYCCGPIPMIEAIDDALPPGAEFHYERFSPPPIVDGRPFEAELARTGEVVVVPADRTALDAISDVRPGLAFSCRQGFCGTCAVRVEHEGRTSGQMLLCVERTQGERVVLDI</sequence>
<dbReference type="AlphaFoldDB" id="Q0S8T9"/>
<organism evidence="4 5">
    <name type="scientific">Rhodococcus jostii (strain RHA1)</name>
    <dbReference type="NCBI Taxonomy" id="101510"/>
    <lineage>
        <taxon>Bacteria</taxon>
        <taxon>Bacillati</taxon>
        <taxon>Actinomycetota</taxon>
        <taxon>Actinomycetes</taxon>
        <taxon>Mycobacteriales</taxon>
        <taxon>Nocardiaceae</taxon>
        <taxon>Rhodococcus</taxon>
    </lineage>
</organism>
<dbReference type="PANTHER" id="PTHR39456">
    <property type="entry name" value="METAL-DEPENDENT HYDROLASE"/>
    <property type="match status" value="1"/>
</dbReference>